<dbReference type="RefSeq" id="WP_349220572.1">
    <property type="nucleotide sequence ID" value="NZ_JBBMFD010000026.1"/>
</dbReference>
<feature type="transmembrane region" description="Helical" evidence="7">
    <location>
        <begin position="245"/>
        <end position="266"/>
    </location>
</feature>
<dbReference type="SMART" id="SM00382">
    <property type="entry name" value="AAA"/>
    <property type="match status" value="1"/>
</dbReference>
<dbReference type="Pfam" id="PF00664">
    <property type="entry name" value="ABC_membrane"/>
    <property type="match status" value="1"/>
</dbReference>
<keyword evidence="6 7" id="KW-0472">Membrane</keyword>
<dbReference type="InterPro" id="IPR003439">
    <property type="entry name" value="ABC_transporter-like_ATP-bd"/>
</dbReference>
<evidence type="ECO:0000256" key="6">
    <source>
        <dbReference type="ARBA" id="ARBA00023136"/>
    </source>
</evidence>
<dbReference type="PANTHER" id="PTHR43394:SF1">
    <property type="entry name" value="ATP-BINDING CASSETTE SUB-FAMILY B MEMBER 10, MITOCHONDRIAL"/>
    <property type="match status" value="1"/>
</dbReference>
<evidence type="ECO:0000313" key="10">
    <source>
        <dbReference type="EMBL" id="MEQ2441471.1"/>
    </source>
</evidence>
<dbReference type="InterPro" id="IPR027417">
    <property type="entry name" value="P-loop_NTPase"/>
</dbReference>
<keyword evidence="4 10" id="KW-0067">ATP-binding</keyword>
<dbReference type="PROSITE" id="PS50893">
    <property type="entry name" value="ABC_TRANSPORTER_2"/>
    <property type="match status" value="1"/>
</dbReference>
<keyword evidence="2 7" id="KW-0812">Transmembrane</keyword>
<comment type="subcellular location">
    <subcellularLocation>
        <location evidence="1">Cell membrane</location>
        <topology evidence="1">Multi-pass membrane protein</topology>
    </subcellularLocation>
</comment>
<dbReference type="Pfam" id="PF00005">
    <property type="entry name" value="ABC_tran"/>
    <property type="match status" value="1"/>
</dbReference>
<organism evidence="10 11">
    <name type="scientific">Solibaculum intestinale</name>
    <dbReference type="NCBI Taxonomy" id="3133165"/>
    <lineage>
        <taxon>Bacteria</taxon>
        <taxon>Bacillati</taxon>
        <taxon>Bacillota</taxon>
        <taxon>Clostridia</taxon>
        <taxon>Eubacteriales</taxon>
        <taxon>Oscillospiraceae</taxon>
        <taxon>Solibaculum</taxon>
    </lineage>
</organism>
<dbReference type="Gene3D" id="1.20.1560.10">
    <property type="entry name" value="ABC transporter type 1, transmembrane domain"/>
    <property type="match status" value="1"/>
</dbReference>
<feature type="transmembrane region" description="Helical" evidence="7">
    <location>
        <begin position="157"/>
        <end position="176"/>
    </location>
</feature>
<dbReference type="PANTHER" id="PTHR43394">
    <property type="entry name" value="ATP-DEPENDENT PERMEASE MDL1, MITOCHONDRIAL"/>
    <property type="match status" value="1"/>
</dbReference>
<dbReference type="InterPro" id="IPR036640">
    <property type="entry name" value="ABC1_TM_sf"/>
</dbReference>
<keyword evidence="5 7" id="KW-1133">Transmembrane helix</keyword>
<feature type="domain" description="ABC transmembrane type-1" evidence="9">
    <location>
        <begin position="19"/>
        <end position="301"/>
    </location>
</feature>
<dbReference type="SUPFAM" id="SSF90123">
    <property type="entry name" value="ABC transporter transmembrane region"/>
    <property type="match status" value="1"/>
</dbReference>
<dbReference type="GO" id="GO:0005524">
    <property type="term" value="F:ATP binding"/>
    <property type="evidence" value="ECO:0007669"/>
    <property type="project" value="UniProtKB-KW"/>
</dbReference>
<comment type="caution">
    <text evidence="10">The sequence shown here is derived from an EMBL/GenBank/DDBJ whole genome shotgun (WGS) entry which is preliminary data.</text>
</comment>
<evidence type="ECO:0000256" key="4">
    <source>
        <dbReference type="ARBA" id="ARBA00022840"/>
    </source>
</evidence>
<accession>A0ABV1E2C8</accession>
<dbReference type="InterPro" id="IPR039421">
    <property type="entry name" value="Type_1_exporter"/>
</dbReference>
<protein>
    <submittedName>
        <fullName evidence="10">ABC transporter ATP-binding protein</fullName>
    </submittedName>
</protein>
<feature type="transmembrane region" description="Helical" evidence="7">
    <location>
        <begin position="54"/>
        <end position="72"/>
    </location>
</feature>
<dbReference type="PROSITE" id="PS00211">
    <property type="entry name" value="ABC_TRANSPORTER_1"/>
    <property type="match status" value="1"/>
</dbReference>
<sequence length="587" mass="65829">MFQLKWIWKNLGKRKGLWVLGLFLSAVTSMMMMINPKLSQMMIDEVITPQKPDLLPWFLGAMLLTQLVRLLLRYGMNMSLECSSQHLIKNVRRRLYHVIENEDTRFFGSYTTGDLMTRMTGDLELIRHTTAWISFVVVDTVVLLTATLLYFFTVDALFTLVMLVVAPCIAVVSLLFSKKIQPIFVEVRERLSKLNTNAQENIAGNRVVRAFAREEFEKERFEEKNAAFRDINLKASLTWLKFQPFIDFLSQSLTIIVVVVGGLFLIGGRLTAGDLLAFSTLVWALANPLKNLGMLLNDIQRFFVSCSKIIEIYYAKPSIADQKRAVKREGRMQGAVEFSHVSLHLDQKEVLQDVSFRASPGSTIGIMGPTGSGKTSIANLITRLYDPSSGQVLVDGRDTREWTLASLRTSIGMATQEVFLFSDTIAGNIRHGAPELSDREVRQFAALAQADGFIKAMPEGYETLVGERGVGLSGGQKQRIALARALAVKPPILILDDTTSAVDMETEKAIQANLKDLPFPCTKIIIAQRVSSVRNAQRIYVLQEGCITEQGTHEELMQMRGYYYSIWALQNNIETEKEASAYGAQPV</sequence>
<keyword evidence="11" id="KW-1185">Reference proteome</keyword>
<evidence type="ECO:0000256" key="1">
    <source>
        <dbReference type="ARBA" id="ARBA00004651"/>
    </source>
</evidence>
<feature type="transmembrane region" description="Helical" evidence="7">
    <location>
        <begin position="131"/>
        <end position="151"/>
    </location>
</feature>
<proteinExistence type="predicted"/>
<dbReference type="InterPro" id="IPR011527">
    <property type="entry name" value="ABC1_TM_dom"/>
</dbReference>
<dbReference type="InterPro" id="IPR003593">
    <property type="entry name" value="AAA+_ATPase"/>
</dbReference>
<feature type="transmembrane region" description="Helical" evidence="7">
    <location>
        <begin position="16"/>
        <end position="34"/>
    </location>
</feature>
<dbReference type="InterPro" id="IPR017871">
    <property type="entry name" value="ABC_transporter-like_CS"/>
</dbReference>
<feature type="domain" description="ABC transporter" evidence="8">
    <location>
        <begin position="336"/>
        <end position="569"/>
    </location>
</feature>
<reference evidence="10 11" key="1">
    <citation type="submission" date="2024-03" db="EMBL/GenBank/DDBJ databases">
        <title>Human intestinal bacterial collection.</title>
        <authorList>
            <person name="Pauvert C."/>
            <person name="Hitch T.C.A."/>
            <person name="Clavel T."/>
        </authorList>
    </citation>
    <scope>NUCLEOTIDE SEQUENCE [LARGE SCALE GENOMIC DNA]</scope>
    <source>
        <strain evidence="10 11">CLA-JM-H44</strain>
    </source>
</reference>
<dbReference type="Gene3D" id="3.40.50.300">
    <property type="entry name" value="P-loop containing nucleotide triphosphate hydrolases"/>
    <property type="match status" value="1"/>
</dbReference>
<dbReference type="Proteomes" id="UP001489509">
    <property type="component" value="Unassembled WGS sequence"/>
</dbReference>
<evidence type="ECO:0000256" key="2">
    <source>
        <dbReference type="ARBA" id="ARBA00022692"/>
    </source>
</evidence>
<dbReference type="CDD" id="cd18542">
    <property type="entry name" value="ABC_6TM_YknU_like"/>
    <property type="match status" value="1"/>
</dbReference>
<dbReference type="PROSITE" id="PS50929">
    <property type="entry name" value="ABC_TM1F"/>
    <property type="match status" value="1"/>
</dbReference>
<evidence type="ECO:0000259" key="9">
    <source>
        <dbReference type="PROSITE" id="PS50929"/>
    </source>
</evidence>
<evidence type="ECO:0000259" key="8">
    <source>
        <dbReference type="PROSITE" id="PS50893"/>
    </source>
</evidence>
<dbReference type="SUPFAM" id="SSF52540">
    <property type="entry name" value="P-loop containing nucleoside triphosphate hydrolases"/>
    <property type="match status" value="1"/>
</dbReference>
<evidence type="ECO:0000313" key="11">
    <source>
        <dbReference type="Proteomes" id="UP001489509"/>
    </source>
</evidence>
<evidence type="ECO:0000256" key="7">
    <source>
        <dbReference type="SAM" id="Phobius"/>
    </source>
</evidence>
<gene>
    <name evidence="10" type="ORF">WMO26_11590</name>
</gene>
<keyword evidence="3" id="KW-0547">Nucleotide-binding</keyword>
<dbReference type="EMBL" id="JBBMFD010000026">
    <property type="protein sequence ID" value="MEQ2441471.1"/>
    <property type="molecule type" value="Genomic_DNA"/>
</dbReference>
<evidence type="ECO:0000256" key="3">
    <source>
        <dbReference type="ARBA" id="ARBA00022741"/>
    </source>
</evidence>
<evidence type="ECO:0000256" key="5">
    <source>
        <dbReference type="ARBA" id="ARBA00022989"/>
    </source>
</evidence>
<name>A0ABV1E2C8_9FIRM</name>